<dbReference type="AlphaFoldDB" id="X1K2J5"/>
<reference evidence="1" key="1">
    <citation type="journal article" date="2014" name="Front. Microbiol.">
        <title>High frequency of phylogenetically diverse reductive dehalogenase-homologous genes in deep subseafloor sedimentary metagenomes.</title>
        <authorList>
            <person name="Kawai M."/>
            <person name="Futagami T."/>
            <person name="Toyoda A."/>
            <person name="Takaki Y."/>
            <person name="Nishi S."/>
            <person name="Hori S."/>
            <person name="Arai W."/>
            <person name="Tsubouchi T."/>
            <person name="Morono Y."/>
            <person name="Uchiyama I."/>
            <person name="Ito T."/>
            <person name="Fujiyama A."/>
            <person name="Inagaki F."/>
            <person name="Takami H."/>
        </authorList>
    </citation>
    <scope>NUCLEOTIDE SEQUENCE</scope>
    <source>
        <strain evidence="1">Expedition CK06-06</strain>
    </source>
</reference>
<protein>
    <submittedName>
        <fullName evidence="1">Uncharacterized protein</fullName>
    </submittedName>
</protein>
<comment type="caution">
    <text evidence="1">The sequence shown here is derived from an EMBL/GenBank/DDBJ whole genome shotgun (WGS) entry which is preliminary data.</text>
</comment>
<name>X1K2J5_9ZZZZ</name>
<dbReference type="EMBL" id="BARU01038418">
    <property type="protein sequence ID" value="GAH84464.1"/>
    <property type="molecule type" value="Genomic_DNA"/>
</dbReference>
<proteinExistence type="predicted"/>
<organism evidence="1">
    <name type="scientific">marine sediment metagenome</name>
    <dbReference type="NCBI Taxonomy" id="412755"/>
    <lineage>
        <taxon>unclassified sequences</taxon>
        <taxon>metagenomes</taxon>
        <taxon>ecological metagenomes</taxon>
    </lineage>
</organism>
<feature type="non-terminal residue" evidence="1">
    <location>
        <position position="107"/>
    </location>
</feature>
<sequence length="107" mass="11884">MRYRGLKILFAVIAGGMVAGAIYKKVTGRRRNPYNPLHILAYRPGGLAWGTIETASSIYTGILLAVQGDKRALNELTIQIPRAADMFIPFYDYALRGIEANKDLKNI</sequence>
<accession>X1K2J5</accession>
<gene>
    <name evidence="1" type="ORF">S03H2_59727</name>
</gene>
<evidence type="ECO:0000313" key="1">
    <source>
        <dbReference type="EMBL" id="GAH84464.1"/>
    </source>
</evidence>